<dbReference type="GO" id="GO:0046656">
    <property type="term" value="P:folic acid biosynthetic process"/>
    <property type="evidence" value="ECO:0007669"/>
    <property type="project" value="UniProtKB-KW"/>
</dbReference>
<dbReference type="Pfam" id="PF08245">
    <property type="entry name" value="Mur_ligase_M"/>
    <property type="match status" value="1"/>
</dbReference>
<evidence type="ECO:0000256" key="10">
    <source>
        <dbReference type="ARBA" id="ARBA00022598"/>
    </source>
</evidence>
<evidence type="ECO:0000256" key="13">
    <source>
        <dbReference type="ARBA" id="ARBA00022840"/>
    </source>
</evidence>
<feature type="domain" description="Mur ligase C-terminal" evidence="24">
    <location>
        <begin position="289"/>
        <end position="411"/>
    </location>
</feature>
<dbReference type="GO" id="GO:0046872">
    <property type="term" value="F:metal ion binding"/>
    <property type="evidence" value="ECO:0007669"/>
    <property type="project" value="UniProtKB-KW"/>
</dbReference>
<dbReference type="Pfam" id="PF02875">
    <property type="entry name" value="Mur_ligase_C"/>
    <property type="match status" value="1"/>
</dbReference>
<keyword evidence="27" id="KW-1185">Reference proteome</keyword>
<dbReference type="SUPFAM" id="SSF53244">
    <property type="entry name" value="MurD-like peptide ligases, peptide-binding domain"/>
    <property type="match status" value="1"/>
</dbReference>
<evidence type="ECO:0000256" key="11">
    <source>
        <dbReference type="ARBA" id="ARBA00022723"/>
    </source>
</evidence>
<dbReference type="UniPathway" id="UPA00077">
    <property type="reaction ID" value="UER00157"/>
</dbReference>
<keyword evidence="12 23" id="KW-0547">Nucleotide-binding</keyword>
<comment type="caution">
    <text evidence="26">The sequence shown here is derived from an EMBL/GenBank/DDBJ whole genome shotgun (WGS) entry which is preliminary data.</text>
</comment>
<evidence type="ECO:0000256" key="8">
    <source>
        <dbReference type="ARBA" id="ARBA00013025"/>
    </source>
</evidence>
<keyword evidence="10 23" id="KW-0436">Ligase</keyword>
<comment type="catalytic activity">
    <reaction evidence="19">
        <text>(6S)-5,6,7,8-tetrahydrofolyl-(gamma-L-Glu)(n) + L-glutamate + ATP = (6S)-5,6,7,8-tetrahydrofolyl-(gamma-L-Glu)(n+1) + ADP + phosphate + H(+)</text>
        <dbReference type="Rhea" id="RHEA:10580"/>
        <dbReference type="Rhea" id="RHEA-COMP:14738"/>
        <dbReference type="Rhea" id="RHEA-COMP:14740"/>
        <dbReference type="ChEBI" id="CHEBI:15378"/>
        <dbReference type="ChEBI" id="CHEBI:29985"/>
        <dbReference type="ChEBI" id="CHEBI:30616"/>
        <dbReference type="ChEBI" id="CHEBI:43474"/>
        <dbReference type="ChEBI" id="CHEBI:141005"/>
        <dbReference type="ChEBI" id="CHEBI:456216"/>
        <dbReference type="EC" id="6.3.2.17"/>
    </reaction>
</comment>
<evidence type="ECO:0000256" key="7">
    <source>
        <dbReference type="ARBA" id="ARBA00013023"/>
    </source>
</evidence>
<evidence type="ECO:0000313" key="26">
    <source>
        <dbReference type="EMBL" id="KVW99429.1"/>
    </source>
</evidence>
<keyword evidence="13 23" id="KW-0067">ATP-binding</keyword>
<evidence type="ECO:0000256" key="21">
    <source>
        <dbReference type="ARBA" id="ARBA00049035"/>
    </source>
</evidence>
<comment type="pathway">
    <text evidence="4">Cofactor biosynthesis; tetrahydrofolylpolyglutamate biosynthesis.</text>
</comment>
<dbReference type="InterPro" id="IPR004101">
    <property type="entry name" value="Mur_ligase_C"/>
</dbReference>
<dbReference type="OrthoDB" id="9809356at2"/>
<evidence type="ECO:0000259" key="24">
    <source>
        <dbReference type="Pfam" id="PF02875"/>
    </source>
</evidence>
<comment type="catalytic activity">
    <reaction evidence="22">
        <text>7,8-dihydropteroate + L-glutamate + ATP = 7,8-dihydrofolate + ADP + phosphate + H(+)</text>
        <dbReference type="Rhea" id="RHEA:23584"/>
        <dbReference type="ChEBI" id="CHEBI:15378"/>
        <dbReference type="ChEBI" id="CHEBI:17839"/>
        <dbReference type="ChEBI" id="CHEBI:29985"/>
        <dbReference type="ChEBI" id="CHEBI:30616"/>
        <dbReference type="ChEBI" id="CHEBI:43474"/>
        <dbReference type="ChEBI" id="CHEBI:57451"/>
        <dbReference type="ChEBI" id="CHEBI:456216"/>
        <dbReference type="EC" id="6.3.2.12"/>
    </reaction>
</comment>
<dbReference type="AlphaFoldDB" id="A0A106BVJ9"/>
<evidence type="ECO:0000256" key="9">
    <source>
        <dbReference type="ARBA" id="ARBA00019357"/>
    </source>
</evidence>
<evidence type="ECO:0000256" key="20">
    <source>
        <dbReference type="ARBA" id="ARBA00047808"/>
    </source>
</evidence>
<evidence type="ECO:0000256" key="6">
    <source>
        <dbReference type="ARBA" id="ARBA00011245"/>
    </source>
</evidence>
<keyword evidence="11" id="KW-0479">Metal-binding</keyword>
<evidence type="ECO:0000256" key="4">
    <source>
        <dbReference type="ARBA" id="ARBA00005150"/>
    </source>
</evidence>
<dbReference type="EMBL" id="LDUG01000006">
    <property type="protein sequence ID" value="KVW99429.1"/>
    <property type="molecule type" value="Genomic_DNA"/>
</dbReference>
<feature type="domain" description="Mur ligase central" evidence="25">
    <location>
        <begin position="49"/>
        <end position="196"/>
    </location>
</feature>
<evidence type="ECO:0000256" key="1">
    <source>
        <dbReference type="ARBA" id="ARBA00001946"/>
    </source>
</evidence>
<dbReference type="Gene3D" id="3.40.1190.10">
    <property type="entry name" value="Mur-like, catalytic domain"/>
    <property type="match status" value="1"/>
</dbReference>
<evidence type="ECO:0000256" key="15">
    <source>
        <dbReference type="ARBA" id="ARBA00022909"/>
    </source>
</evidence>
<comment type="subunit">
    <text evidence="6">Monomer.</text>
</comment>
<evidence type="ECO:0000259" key="25">
    <source>
        <dbReference type="Pfam" id="PF08245"/>
    </source>
</evidence>
<comment type="similarity">
    <text evidence="5 23">Belongs to the folylpolyglutamate synthase family.</text>
</comment>
<name>A0A106BVJ9_THIDE</name>
<dbReference type="SUPFAM" id="SSF53623">
    <property type="entry name" value="MurD-like peptide ligases, catalytic domain"/>
    <property type="match status" value="1"/>
</dbReference>
<evidence type="ECO:0000256" key="22">
    <source>
        <dbReference type="ARBA" id="ARBA00049161"/>
    </source>
</evidence>
<dbReference type="Proteomes" id="UP000064243">
    <property type="component" value="Unassembled WGS sequence"/>
</dbReference>
<dbReference type="GO" id="GO:0008841">
    <property type="term" value="F:dihydrofolate synthase activity"/>
    <property type="evidence" value="ECO:0007669"/>
    <property type="project" value="UniProtKB-EC"/>
</dbReference>
<gene>
    <name evidence="26" type="ORF">ABW22_01700</name>
</gene>
<evidence type="ECO:0000256" key="16">
    <source>
        <dbReference type="ARBA" id="ARBA00030048"/>
    </source>
</evidence>
<keyword evidence="15" id="KW-0289">Folate biosynthesis</keyword>
<dbReference type="STRING" id="1123392.GCA_000376425_00273"/>
<evidence type="ECO:0000256" key="17">
    <source>
        <dbReference type="ARBA" id="ARBA00030592"/>
    </source>
</evidence>
<evidence type="ECO:0000256" key="18">
    <source>
        <dbReference type="ARBA" id="ARBA00032510"/>
    </source>
</evidence>
<dbReference type="EC" id="6.3.2.12" evidence="7"/>
<evidence type="ECO:0000256" key="2">
    <source>
        <dbReference type="ARBA" id="ARBA00002714"/>
    </source>
</evidence>
<keyword evidence="14" id="KW-0460">Magnesium</keyword>
<dbReference type="RefSeq" id="WP_059751329.1">
    <property type="nucleotide sequence ID" value="NZ_LDUG01000006.1"/>
</dbReference>
<dbReference type="PANTHER" id="PTHR11136">
    <property type="entry name" value="FOLYLPOLYGLUTAMATE SYNTHASE-RELATED"/>
    <property type="match status" value="1"/>
</dbReference>
<evidence type="ECO:0000256" key="5">
    <source>
        <dbReference type="ARBA" id="ARBA00008276"/>
    </source>
</evidence>
<reference evidence="26 27" key="1">
    <citation type="journal article" date="2015" name="Appl. Environ. Microbiol.">
        <title>Aerobic and Anaerobic Thiosulfate Oxidation by a Cold-Adapted, Subglacial Chemoautotroph.</title>
        <authorList>
            <person name="Harrold Z.R."/>
            <person name="Skidmore M.L."/>
            <person name="Hamilton T.L."/>
            <person name="Desch L."/>
            <person name="Amada K."/>
            <person name="van Gelder W."/>
            <person name="Glover K."/>
            <person name="Roden E.E."/>
            <person name="Boyd E.S."/>
        </authorList>
    </citation>
    <scope>NUCLEOTIDE SEQUENCE [LARGE SCALE GENOMIC DNA]</scope>
    <source>
        <strain evidence="26 27">RG</strain>
    </source>
</reference>
<dbReference type="GO" id="GO:0004326">
    <property type="term" value="F:tetrahydrofolylpolyglutamate synthase activity"/>
    <property type="evidence" value="ECO:0007669"/>
    <property type="project" value="UniProtKB-EC"/>
</dbReference>
<comment type="function">
    <text evidence="2">Functions in two distinct reactions of the de novo folate biosynthetic pathway. Catalyzes the addition of a glutamate residue to dihydropteroate (7,8-dihydropteroate or H2Pte) to form dihydrofolate (7,8-dihydrofolate monoglutamate or H2Pte-Glu). Also catalyzes successive additions of L-glutamate to tetrahydrofolate or 10-formyltetrahydrofolate or 5,10-methylenetetrahydrofolate, leading to folylpolyglutamate derivatives.</text>
</comment>
<evidence type="ECO:0000313" key="27">
    <source>
        <dbReference type="Proteomes" id="UP000064243"/>
    </source>
</evidence>
<accession>A0A106BVJ9</accession>
<evidence type="ECO:0000256" key="12">
    <source>
        <dbReference type="ARBA" id="ARBA00022741"/>
    </source>
</evidence>
<dbReference type="PIRSF" id="PIRSF001563">
    <property type="entry name" value="Folylpolyglu_synth"/>
    <property type="match status" value="1"/>
</dbReference>
<dbReference type="NCBIfam" id="TIGR01499">
    <property type="entry name" value="folC"/>
    <property type="match status" value="1"/>
</dbReference>
<dbReference type="FunFam" id="3.40.1190.10:FF:000004">
    <property type="entry name" value="Dihydrofolate synthase/folylpolyglutamate synthase"/>
    <property type="match status" value="1"/>
</dbReference>
<comment type="catalytic activity">
    <reaction evidence="20">
        <text>10-formyltetrahydrofolyl-(gamma-L-Glu)(n) + L-glutamate + ATP = 10-formyltetrahydrofolyl-(gamma-L-Glu)(n+1) + ADP + phosphate + H(+)</text>
        <dbReference type="Rhea" id="RHEA:51904"/>
        <dbReference type="Rhea" id="RHEA-COMP:13088"/>
        <dbReference type="Rhea" id="RHEA-COMP:14300"/>
        <dbReference type="ChEBI" id="CHEBI:15378"/>
        <dbReference type="ChEBI" id="CHEBI:29985"/>
        <dbReference type="ChEBI" id="CHEBI:30616"/>
        <dbReference type="ChEBI" id="CHEBI:43474"/>
        <dbReference type="ChEBI" id="CHEBI:134413"/>
        <dbReference type="ChEBI" id="CHEBI:456216"/>
        <dbReference type="EC" id="6.3.2.17"/>
    </reaction>
</comment>
<organism evidence="26 27">
    <name type="scientific">Thiobacillus denitrificans</name>
    <dbReference type="NCBI Taxonomy" id="36861"/>
    <lineage>
        <taxon>Bacteria</taxon>
        <taxon>Pseudomonadati</taxon>
        <taxon>Pseudomonadota</taxon>
        <taxon>Betaproteobacteria</taxon>
        <taxon>Nitrosomonadales</taxon>
        <taxon>Thiobacillaceae</taxon>
        <taxon>Thiobacillus</taxon>
    </lineage>
</organism>
<dbReference type="Gene3D" id="3.90.190.20">
    <property type="entry name" value="Mur ligase, C-terminal domain"/>
    <property type="match status" value="1"/>
</dbReference>
<sequence length="425" mass="45160">MVTRSGLSLADWLARLERLHPSTIELGLDRVCRVRDAMGLAPAFPLILVGGTNGKGSTCAYLEAILGAAGYKTGLYTSPHLLRYNERVRIAGQESPDAELVQAFERIDAARGDTSLTYFEFGTLGAMAQFIDASVDVAILEVGLGGRLDAVNVFDAEAAIVTSVDLDHMEYLGDTREQIGFEKAGIYRAGRPAICADPAPPASLLEHARQIGADLRCVERDFSAQREGDQWTYRGQAVSWPALPLPAMAGTFQLRNAAAALAALEAVRARLPVSEAAIRQGLAQARVAGRFQRIARAPDVILDVAHNPEAARALAATLREQPVAGRTLAVVGMLADKDTAGVFAALQGEIDAWWTCRPDSPRAQDAAALAATLRVHAGSAPISVQPDVNTALAEAQSAAREGDRILVFGSFHTVAAVLDHAAIQQ</sequence>
<dbReference type="GO" id="GO:0005524">
    <property type="term" value="F:ATP binding"/>
    <property type="evidence" value="ECO:0007669"/>
    <property type="project" value="UniProtKB-KW"/>
</dbReference>
<protein>
    <recommendedName>
        <fullName evidence="9">Dihydrofolate synthase/folylpolyglutamate synthase</fullName>
        <ecNumber evidence="7">6.3.2.12</ecNumber>
        <ecNumber evidence="8">6.3.2.17</ecNumber>
    </recommendedName>
    <alternativeName>
        <fullName evidence="18">Folylpoly-gamma-glutamate synthetase-dihydrofolate synthetase</fullName>
    </alternativeName>
    <alternativeName>
        <fullName evidence="16">Folylpolyglutamate synthetase</fullName>
    </alternativeName>
    <alternativeName>
        <fullName evidence="17">Tetrahydrofolylpolyglutamate synthase</fullName>
    </alternativeName>
</protein>
<dbReference type="PANTHER" id="PTHR11136:SF0">
    <property type="entry name" value="DIHYDROFOLATE SYNTHETASE-RELATED"/>
    <property type="match status" value="1"/>
</dbReference>
<comment type="catalytic activity">
    <reaction evidence="21">
        <text>(6R)-5,10-methylenetetrahydrofolyl-(gamma-L-Glu)(n) + L-glutamate + ATP = (6R)-5,10-methylenetetrahydrofolyl-(gamma-L-Glu)(n+1) + ADP + phosphate + H(+)</text>
        <dbReference type="Rhea" id="RHEA:51912"/>
        <dbReference type="Rhea" id="RHEA-COMP:13257"/>
        <dbReference type="Rhea" id="RHEA-COMP:13258"/>
        <dbReference type="ChEBI" id="CHEBI:15378"/>
        <dbReference type="ChEBI" id="CHEBI:29985"/>
        <dbReference type="ChEBI" id="CHEBI:30616"/>
        <dbReference type="ChEBI" id="CHEBI:43474"/>
        <dbReference type="ChEBI" id="CHEBI:136572"/>
        <dbReference type="ChEBI" id="CHEBI:456216"/>
        <dbReference type="EC" id="6.3.2.17"/>
    </reaction>
</comment>
<dbReference type="EC" id="6.3.2.17" evidence="8"/>
<evidence type="ECO:0000256" key="3">
    <source>
        <dbReference type="ARBA" id="ARBA00004799"/>
    </source>
</evidence>
<dbReference type="GO" id="GO:0005737">
    <property type="term" value="C:cytoplasm"/>
    <property type="evidence" value="ECO:0007669"/>
    <property type="project" value="TreeGrafter"/>
</dbReference>
<dbReference type="GO" id="GO:0046654">
    <property type="term" value="P:tetrahydrofolate biosynthetic process"/>
    <property type="evidence" value="ECO:0007669"/>
    <property type="project" value="UniProtKB-UniPathway"/>
</dbReference>
<dbReference type="InterPro" id="IPR013221">
    <property type="entry name" value="Mur_ligase_cen"/>
</dbReference>
<dbReference type="NCBIfam" id="NF008101">
    <property type="entry name" value="PRK10846.1"/>
    <property type="match status" value="1"/>
</dbReference>
<dbReference type="InterPro" id="IPR001645">
    <property type="entry name" value="Folylpolyglutamate_synth"/>
</dbReference>
<evidence type="ECO:0000256" key="19">
    <source>
        <dbReference type="ARBA" id="ARBA00047493"/>
    </source>
</evidence>
<dbReference type="PATRIC" id="fig|36861.3.peg.3066"/>
<dbReference type="InterPro" id="IPR036565">
    <property type="entry name" value="Mur-like_cat_sf"/>
</dbReference>
<proteinExistence type="inferred from homology"/>
<evidence type="ECO:0000256" key="23">
    <source>
        <dbReference type="PIRNR" id="PIRNR001563"/>
    </source>
</evidence>
<evidence type="ECO:0000256" key="14">
    <source>
        <dbReference type="ARBA" id="ARBA00022842"/>
    </source>
</evidence>
<dbReference type="InterPro" id="IPR036615">
    <property type="entry name" value="Mur_ligase_C_dom_sf"/>
</dbReference>
<comment type="cofactor">
    <cofactor evidence="1">
        <name>Mg(2+)</name>
        <dbReference type="ChEBI" id="CHEBI:18420"/>
    </cofactor>
</comment>
<comment type="pathway">
    <text evidence="3">Cofactor biosynthesis; tetrahydrofolate biosynthesis; 7,8-dihydrofolate from 2-amino-4-hydroxy-6-hydroxymethyl-7,8-dihydropteridine diphosphate and 4-aminobenzoate: step 2/2.</text>
</comment>